<dbReference type="OrthoDB" id="20273at2759"/>
<gene>
    <name evidence="4" type="ORF">AYI68_g6712</name>
</gene>
<dbReference type="InterPro" id="IPR044839">
    <property type="entry name" value="NDR1-like"/>
</dbReference>
<evidence type="ECO:0000313" key="5">
    <source>
        <dbReference type="Proteomes" id="UP000187455"/>
    </source>
</evidence>
<name>A0A1R0GQR7_9FUNG</name>
<evidence type="ECO:0008006" key="6">
    <source>
        <dbReference type="Google" id="ProtNLM"/>
    </source>
</evidence>
<proteinExistence type="predicted"/>
<accession>A0A1R0GQR7</accession>
<dbReference type="GO" id="GO:0016020">
    <property type="term" value="C:membrane"/>
    <property type="evidence" value="ECO:0007669"/>
    <property type="project" value="UniProtKB-SubCell"/>
</dbReference>
<organism evidence="4 5">
    <name type="scientific">Smittium mucronatum</name>
    <dbReference type="NCBI Taxonomy" id="133383"/>
    <lineage>
        <taxon>Eukaryota</taxon>
        <taxon>Fungi</taxon>
        <taxon>Fungi incertae sedis</taxon>
        <taxon>Zoopagomycota</taxon>
        <taxon>Kickxellomycotina</taxon>
        <taxon>Harpellomycetes</taxon>
        <taxon>Harpellales</taxon>
        <taxon>Legeriomycetaceae</taxon>
        <taxon>Smittium</taxon>
    </lineage>
</organism>
<dbReference type="GO" id="GO:0098542">
    <property type="term" value="P:defense response to other organism"/>
    <property type="evidence" value="ECO:0007669"/>
    <property type="project" value="InterPro"/>
</dbReference>
<evidence type="ECO:0000313" key="4">
    <source>
        <dbReference type="EMBL" id="OLY79224.1"/>
    </source>
</evidence>
<dbReference type="PANTHER" id="PTHR31234">
    <property type="entry name" value="LATE EMBRYOGENESIS ABUNDANT (LEA) HYDROXYPROLINE-RICH GLYCOPROTEIN FAMILY"/>
    <property type="match status" value="1"/>
</dbReference>
<dbReference type="EMBL" id="LSSL01004769">
    <property type="protein sequence ID" value="OLY79224.1"/>
    <property type="molecule type" value="Genomic_DNA"/>
</dbReference>
<protein>
    <recommendedName>
        <fullName evidence="6">Late embryogenesis abundant protein LEA-2 subgroup domain-containing protein</fullName>
    </recommendedName>
</protein>
<evidence type="ECO:0000256" key="1">
    <source>
        <dbReference type="ARBA" id="ARBA00004370"/>
    </source>
</evidence>
<evidence type="ECO:0000256" key="3">
    <source>
        <dbReference type="SAM" id="Phobius"/>
    </source>
</evidence>
<dbReference type="PANTHER" id="PTHR31234:SF2">
    <property type="entry name" value="OS05G0199100 PROTEIN"/>
    <property type="match status" value="1"/>
</dbReference>
<dbReference type="STRING" id="133383.A0A1R0GQR7"/>
<keyword evidence="5" id="KW-1185">Reference proteome</keyword>
<keyword evidence="3" id="KW-1133">Transmembrane helix</keyword>
<sequence>MEMRKASDPKIEKSSSDDHIRFDYIPPASPTRKSGKRCCFCCCRFSKKCLVIFLVVAAIFLSALATTGFFLWPRIPKAEFKGLSSAPNSMLKDISLKAILQKFKSTKSNSITFPLIIEIYVTNPNYIPWTINNVTVEARMKIPNYGDFPLGNGYILQEFKMPRRSVNNVLQILFNLVLNPLDPGLSPALKSLISSCAPKGPKLVLGYSTKITINPISWLIKPNITDSASFTCPYDKLNSLGINILELLRIFI</sequence>
<reference evidence="4 5" key="1">
    <citation type="journal article" date="2016" name="Mol. Biol. Evol.">
        <title>Genome-Wide Survey of Gut Fungi (Harpellales) Reveals the First Horizontally Transferred Ubiquitin Gene from a Mosquito Host.</title>
        <authorList>
            <person name="Wang Y."/>
            <person name="White M.M."/>
            <person name="Kvist S."/>
            <person name="Moncalvo J.M."/>
        </authorList>
    </citation>
    <scope>NUCLEOTIDE SEQUENCE [LARGE SCALE GENOMIC DNA]</scope>
    <source>
        <strain evidence="4 5">ALG-7-W6</strain>
    </source>
</reference>
<feature type="transmembrane region" description="Helical" evidence="3">
    <location>
        <begin position="50"/>
        <end position="72"/>
    </location>
</feature>
<keyword evidence="2 3" id="KW-0472">Membrane</keyword>
<comment type="subcellular location">
    <subcellularLocation>
        <location evidence="1">Membrane</location>
    </subcellularLocation>
</comment>
<dbReference type="Proteomes" id="UP000187455">
    <property type="component" value="Unassembled WGS sequence"/>
</dbReference>
<comment type="caution">
    <text evidence="4">The sequence shown here is derived from an EMBL/GenBank/DDBJ whole genome shotgun (WGS) entry which is preliminary data.</text>
</comment>
<dbReference type="AlphaFoldDB" id="A0A1R0GQR7"/>
<keyword evidence="3" id="KW-0812">Transmembrane</keyword>
<evidence type="ECO:0000256" key="2">
    <source>
        <dbReference type="ARBA" id="ARBA00023136"/>
    </source>
</evidence>